<keyword evidence="4" id="KW-0408">Iron</keyword>
<dbReference type="PRINTS" id="PR00459">
    <property type="entry name" value="ASPEROXIDASE"/>
</dbReference>
<evidence type="ECO:0000256" key="1">
    <source>
        <dbReference type="ARBA" id="ARBA00003917"/>
    </source>
</evidence>
<reference evidence="9" key="1">
    <citation type="submission" date="2019-06" db="EMBL/GenBank/DDBJ databases">
        <authorList>
            <person name="Broberg M."/>
        </authorList>
    </citation>
    <scope>NUCLEOTIDE SEQUENCE [LARGE SCALE GENOMIC DNA]</scope>
</reference>
<dbReference type="GO" id="GO:0042744">
    <property type="term" value="P:hydrogen peroxide catabolic process"/>
    <property type="evidence" value="ECO:0007669"/>
    <property type="project" value="TreeGrafter"/>
</dbReference>
<dbReference type="InterPro" id="IPR044831">
    <property type="entry name" value="Ccp1-like"/>
</dbReference>
<dbReference type="EC" id="1.11.1.-" evidence="6"/>
<dbReference type="EMBL" id="CABFOC020000063">
    <property type="protein sequence ID" value="CAH0056077.1"/>
    <property type="molecule type" value="Genomic_DNA"/>
</dbReference>
<dbReference type="GO" id="GO:0034599">
    <property type="term" value="P:cellular response to oxidative stress"/>
    <property type="evidence" value="ECO:0007669"/>
    <property type="project" value="InterPro"/>
</dbReference>
<evidence type="ECO:0000256" key="6">
    <source>
        <dbReference type="RuleBase" id="RU363051"/>
    </source>
</evidence>
<evidence type="ECO:0000313" key="9">
    <source>
        <dbReference type="Proteomes" id="UP000775872"/>
    </source>
</evidence>
<dbReference type="FunFam" id="1.10.520.10:FF:000020">
    <property type="entry name" value="Peroxisomal ascorbate peroxidase"/>
    <property type="match status" value="1"/>
</dbReference>
<dbReference type="GO" id="GO:0000302">
    <property type="term" value="P:response to reactive oxygen species"/>
    <property type="evidence" value="ECO:0007669"/>
    <property type="project" value="TreeGrafter"/>
</dbReference>
<comment type="function">
    <text evidence="1">Destroys radicals which are normally produced within the cells and which are toxic to biological systems.</text>
</comment>
<evidence type="ECO:0000256" key="5">
    <source>
        <dbReference type="ARBA" id="ARBA00023002"/>
    </source>
</evidence>
<dbReference type="InterPro" id="IPR002016">
    <property type="entry name" value="Haem_peroxidase"/>
</dbReference>
<feature type="chain" id="PRO_5040527884" description="Peroxidase" evidence="6">
    <location>
        <begin position="20"/>
        <end position="546"/>
    </location>
</feature>
<dbReference type="AlphaFoldDB" id="A0A9P0ENF2"/>
<dbReference type="OrthoDB" id="5985073at2759"/>
<organism evidence="8 9">
    <name type="scientific">Clonostachys solani</name>
    <dbReference type="NCBI Taxonomy" id="160281"/>
    <lineage>
        <taxon>Eukaryota</taxon>
        <taxon>Fungi</taxon>
        <taxon>Dikarya</taxon>
        <taxon>Ascomycota</taxon>
        <taxon>Pezizomycotina</taxon>
        <taxon>Sordariomycetes</taxon>
        <taxon>Hypocreomycetidae</taxon>
        <taxon>Hypocreales</taxon>
        <taxon>Bionectriaceae</taxon>
        <taxon>Clonostachys</taxon>
    </lineage>
</organism>
<gene>
    <name evidence="8" type="ORF">CSOL1703_00006012</name>
</gene>
<dbReference type="GO" id="GO:0046872">
    <property type="term" value="F:metal ion binding"/>
    <property type="evidence" value="ECO:0007669"/>
    <property type="project" value="UniProtKB-UniRule"/>
</dbReference>
<dbReference type="PANTHER" id="PTHR31356:SF53">
    <property type="entry name" value="HEME PEROXIDASE"/>
    <property type="match status" value="1"/>
</dbReference>
<sequence length="546" mass="58769">MSSLRSLASLLVVANVAKAEYVWPTKYDHFEDMLVMHSGYRRFGFSDSPDIGLTVATVVVPCSFGSNTVGRQTAAEWVRTAFHDMATFDHTTGAGGLDASIMYEVGRGENAGTAFNSTLSDIWEFVSPRTSVSDMIALALVASVASCGGPEVPLRLGRIDATEAGPEGVPEPQDSLGTIQADFDRMGLTTEEMIALVACGHTLGGVHSEDFPDITGPEDVSPSNVPKFDNTHTQFDTAVVDEYLNNEGINPLVFGKNDTTNSDKRVFAADGNVTMHKLADATTFSSTCADVFEKMINVVPSTVTLSEPIQLIKVKPYLDTFKLNSDGSKFVLELHVRLRSTKGKGYANPPSSVTIDVLDRKGNRTSLQAAHATLKGGQSYGFFGETFDWYLLSTELDVGAGVESFKIHVSTSEGEEVLDNGGTGGYPFNDGVISGTQSCLDTTGTQGNVTFDLYSAVRSDLVQDLDGVPWIRFAHRIPQQGVVTPKIVIEKISMAEVSTSVGGYRFFKGKATTPSSGWSTRYDLGITLEDGKEVTREFIHTPSTSC</sequence>
<evidence type="ECO:0000313" key="8">
    <source>
        <dbReference type="EMBL" id="CAH0056077.1"/>
    </source>
</evidence>
<evidence type="ECO:0000256" key="2">
    <source>
        <dbReference type="ARBA" id="ARBA00005997"/>
    </source>
</evidence>
<evidence type="ECO:0000259" key="7">
    <source>
        <dbReference type="PROSITE" id="PS50873"/>
    </source>
</evidence>
<dbReference type="PROSITE" id="PS50873">
    <property type="entry name" value="PEROXIDASE_4"/>
    <property type="match status" value="1"/>
</dbReference>
<feature type="signal peptide" evidence="6">
    <location>
        <begin position="1"/>
        <end position="19"/>
    </location>
</feature>
<accession>A0A9P0ENF2</accession>
<comment type="similarity">
    <text evidence="2">Belongs to the peroxidase family. Cytochrome c peroxidase subfamily.</text>
</comment>
<dbReference type="PANTHER" id="PTHR31356">
    <property type="entry name" value="THYLAKOID LUMENAL 29 KDA PROTEIN, CHLOROPLASTIC-RELATED"/>
    <property type="match status" value="1"/>
</dbReference>
<dbReference type="SUPFAM" id="SSF48113">
    <property type="entry name" value="Heme-dependent peroxidases"/>
    <property type="match status" value="1"/>
</dbReference>
<reference evidence="8 9" key="2">
    <citation type="submission" date="2021-10" db="EMBL/GenBank/DDBJ databases">
        <authorList>
            <person name="Piombo E."/>
        </authorList>
    </citation>
    <scope>NUCLEOTIDE SEQUENCE [LARGE SCALE GENOMIC DNA]</scope>
</reference>
<dbReference type="GO" id="GO:0004601">
    <property type="term" value="F:peroxidase activity"/>
    <property type="evidence" value="ECO:0007669"/>
    <property type="project" value="UniProtKB-KW"/>
</dbReference>
<dbReference type="Proteomes" id="UP000775872">
    <property type="component" value="Unassembled WGS sequence"/>
</dbReference>
<dbReference type="InterPro" id="IPR010255">
    <property type="entry name" value="Haem_peroxidase_sf"/>
</dbReference>
<dbReference type="Pfam" id="PF00141">
    <property type="entry name" value="peroxidase"/>
    <property type="match status" value="1"/>
</dbReference>
<protein>
    <recommendedName>
        <fullName evidence="6">Peroxidase</fullName>
        <ecNumber evidence="6">1.11.1.-</ecNumber>
    </recommendedName>
</protein>
<keyword evidence="6" id="KW-0732">Signal</keyword>
<keyword evidence="4" id="KW-0349">Heme</keyword>
<dbReference type="PRINTS" id="PR00458">
    <property type="entry name" value="PEROXIDASE"/>
</dbReference>
<dbReference type="Gene3D" id="1.10.520.10">
    <property type="match status" value="1"/>
</dbReference>
<keyword evidence="9" id="KW-1185">Reference proteome</keyword>
<name>A0A9P0ENF2_9HYPO</name>
<keyword evidence="3 6" id="KW-0575">Peroxidase</keyword>
<evidence type="ECO:0000256" key="3">
    <source>
        <dbReference type="ARBA" id="ARBA00022559"/>
    </source>
</evidence>
<evidence type="ECO:0000256" key="4">
    <source>
        <dbReference type="ARBA" id="ARBA00022617"/>
    </source>
</evidence>
<keyword evidence="5 6" id="KW-0560">Oxidoreductase</keyword>
<dbReference type="Gene3D" id="1.10.420.10">
    <property type="entry name" value="Peroxidase, domain 2"/>
    <property type="match status" value="1"/>
</dbReference>
<proteinExistence type="inferred from homology"/>
<keyword evidence="4" id="KW-0479">Metal-binding</keyword>
<comment type="caution">
    <text evidence="8">The sequence shown here is derived from an EMBL/GenBank/DDBJ whole genome shotgun (WGS) entry which is preliminary data.</text>
</comment>
<dbReference type="InterPro" id="IPR002207">
    <property type="entry name" value="Peroxidase_I"/>
</dbReference>
<dbReference type="GO" id="GO:0020037">
    <property type="term" value="F:heme binding"/>
    <property type="evidence" value="ECO:0007669"/>
    <property type="project" value="UniProtKB-UniRule"/>
</dbReference>
<feature type="domain" description="Plant heme peroxidase family profile" evidence="7">
    <location>
        <begin position="131"/>
        <end position="249"/>
    </location>
</feature>